<protein>
    <submittedName>
        <fullName evidence="1">Uncharacterized protein</fullName>
    </submittedName>
</protein>
<evidence type="ECO:0000313" key="2">
    <source>
        <dbReference type="Proteomes" id="UP000289738"/>
    </source>
</evidence>
<dbReference type="Proteomes" id="UP000289738">
    <property type="component" value="Chromosome B01"/>
</dbReference>
<evidence type="ECO:0000313" key="1">
    <source>
        <dbReference type="EMBL" id="RYR31898.1"/>
    </source>
</evidence>
<keyword evidence="2" id="KW-1185">Reference proteome</keyword>
<organism evidence="1 2">
    <name type="scientific">Arachis hypogaea</name>
    <name type="common">Peanut</name>
    <dbReference type="NCBI Taxonomy" id="3818"/>
    <lineage>
        <taxon>Eukaryota</taxon>
        <taxon>Viridiplantae</taxon>
        <taxon>Streptophyta</taxon>
        <taxon>Embryophyta</taxon>
        <taxon>Tracheophyta</taxon>
        <taxon>Spermatophyta</taxon>
        <taxon>Magnoliopsida</taxon>
        <taxon>eudicotyledons</taxon>
        <taxon>Gunneridae</taxon>
        <taxon>Pentapetalae</taxon>
        <taxon>rosids</taxon>
        <taxon>fabids</taxon>
        <taxon>Fabales</taxon>
        <taxon>Fabaceae</taxon>
        <taxon>Papilionoideae</taxon>
        <taxon>50 kb inversion clade</taxon>
        <taxon>dalbergioids sensu lato</taxon>
        <taxon>Dalbergieae</taxon>
        <taxon>Pterocarpus clade</taxon>
        <taxon>Arachis</taxon>
    </lineage>
</organism>
<comment type="caution">
    <text evidence="1">The sequence shown here is derived from an EMBL/GenBank/DDBJ whole genome shotgun (WGS) entry which is preliminary data.</text>
</comment>
<accession>A0A445AZQ0</accession>
<proteinExistence type="predicted"/>
<sequence length="89" mass="10411">MIFAKLFWYYCVGQIGLQNVMYATQIIFNPDLSEVIDSRQSMIEQGVNGTQPLFIANEDKMVSLEDDFMSLTRRYTIEKLQDNNEVDIY</sequence>
<dbReference type="EMBL" id="SDMP01000011">
    <property type="protein sequence ID" value="RYR31898.1"/>
    <property type="molecule type" value="Genomic_DNA"/>
</dbReference>
<dbReference type="AlphaFoldDB" id="A0A445AZQ0"/>
<gene>
    <name evidence="1" type="ORF">Ahy_B01g056841</name>
</gene>
<name>A0A445AZQ0_ARAHY</name>
<reference evidence="1 2" key="1">
    <citation type="submission" date="2019-01" db="EMBL/GenBank/DDBJ databases">
        <title>Sequencing of cultivated peanut Arachis hypogaea provides insights into genome evolution and oil improvement.</title>
        <authorList>
            <person name="Chen X."/>
        </authorList>
    </citation>
    <scope>NUCLEOTIDE SEQUENCE [LARGE SCALE GENOMIC DNA]</scope>
    <source>
        <strain evidence="2">cv. Fuhuasheng</strain>
        <tissue evidence="1">Leaves</tissue>
    </source>
</reference>